<sequence>MKAHSGEAVVFVRIRPTDNFASGLIECPPDGKESKRGQPSSWSFRLEGVLQDVSQEDVYTRVCARVVQGALNGYNGTFFCLYRTNN</sequence>
<proteinExistence type="inferred from homology"/>
<dbReference type="GO" id="GO:0005524">
    <property type="term" value="F:ATP binding"/>
    <property type="evidence" value="ECO:0007669"/>
    <property type="project" value="UniProtKB-KW"/>
</dbReference>
<evidence type="ECO:0000313" key="5">
    <source>
        <dbReference type="Ensembl" id="ENSENLP00000007085.1"/>
    </source>
</evidence>
<evidence type="ECO:0000256" key="2">
    <source>
        <dbReference type="ARBA" id="ARBA00022840"/>
    </source>
</evidence>
<dbReference type="AlphaFoldDB" id="A0A665TAC1"/>
<dbReference type="GO" id="GO:0003777">
    <property type="term" value="F:microtubule motor activity"/>
    <property type="evidence" value="ECO:0007669"/>
    <property type="project" value="InterPro"/>
</dbReference>
<feature type="domain" description="Kinesin motor" evidence="4">
    <location>
        <begin position="7"/>
        <end position="86"/>
    </location>
</feature>
<dbReference type="InterPro" id="IPR036961">
    <property type="entry name" value="Kinesin_motor_dom_sf"/>
</dbReference>
<dbReference type="PROSITE" id="PS50067">
    <property type="entry name" value="KINESIN_MOTOR_2"/>
    <property type="match status" value="1"/>
</dbReference>
<comment type="similarity">
    <text evidence="3">Belongs to the TRAFAC class myosin-kinesin ATPase superfamily. Kinesin family.</text>
</comment>
<comment type="caution">
    <text evidence="3">Lacks conserved residue(s) required for the propagation of feature annotation.</text>
</comment>
<dbReference type="GO" id="GO:0008017">
    <property type="term" value="F:microtubule binding"/>
    <property type="evidence" value="ECO:0007669"/>
    <property type="project" value="InterPro"/>
</dbReference>
<keyword evidence="2" id="KW-0067">ATP-binding</keyword>
<dbReference type="GO" id="GO:0007018">
    <property type="term" value="P:microtubule-based movement"/>
    <property type="evidence" value="ECO:0007669"/>
    <property type="project" value="InterPro"/>
</dbReference>
<evidence type="ECO:0000256" key="1">
    <source>
        <dbReference type="ARBA" id="ARBA00022741"/>
    </source>
</evidence>
<reference evidence="5" key="1">
    <citation type="submission" date="2021-04" db="EMBL/GenBank/DDBJ databases">
        <authorList>
            <consortium name="Wellcome Sanger Institute Data Sharing"/>
        </authorList>
    </citation>
    <scope>NUCLEOTIDE SEQUENCE [LARGE SCALE GENOMIC DNA]</scope>
</reference>
<dbReference type="InterPro" id="IPR001752">
    <property type="entry name" value="Kinesin_motor_dom"/>
</dbReference>
<dbReference type="Ensembl" id="ENSENLT00000007391.1">
    <property type="protein sequence ID" value="ENSENLP00000007085.1"/>
    <property type="gene ID" value="ENSENLG00000003391.1"/>
</dbReference>
<evidence type="ECO:0000313" key="6">
    <source>
        <dbReference type="Proteomes" id="UP000472264"/>
    </source>
</evidence>
<dbReference type="InParanoid" id="A0A665TAC1"/>
<reference evidence="5" key="3">
    <citation type="submission" date="2025-09" db="UniProtKB">
        <authorList>
            <consortium name="Ensembl"/>
        </authorList>
    </citation>
    <scope>IDENTIFICATION</scope>
</reference>
<keyword evidence="1" id="KW-0547">Nucleotide-binding</keyword>
<dbReference type="OMA" id="AMCISSK"/>
<dbReference type="Gene3D" id="3.40.850.10">
    <property type="entry name" value="Kinesin motor domain"/>
    <property type="match status" value="1"/>
</dbReference>
<organism evidence="5 6">
    <name type="scientific">Echeneis naucrates</name>
    <name type="common">Live sharksucker</name>
    <dbReference type="NCBI Taxonomy" id="173247"/>
    <lineage>
        <taxon>Eukaryota</taxon>
        <taxon>Metazoa</taxon>
        <taxon>Chordata</taxon>
        <taxon>Craniata</taxon>
        <taxon>Vertebrata</taxon>
        <taxon>Euteleostomi</taxon>
        <taxon>Actinopterygii</taxon>
        <taxon>Neopterygii</taxon>
        <taxon>Teleostei</taxon>
        <taxon>Neoteleostei</taxon>
        <taxon>Acanthomorphata</taxon>
        <taxon>Carangaria</taxon>
        <taxon>Carangiformes</taxon>
        <taxon>Echeneidae</taxon>
        <taxon>Echeneis</taxon>
    </lineage>
</organism>
<name>A0A665TAC1_ECHNA</name>
<dbReference type="SUPFAM" id="SSF52540">
    <property type="entry name" value="P-loop containing nucleoside triphosphate hydrolases"/>
    <property type="match status" value="1"/>
</dbReference>
<keyword evidence="6" id="KW-1185">Reference proteome</keyword>
<dbReference type="InterPro" id="IPR027417">
    <property type="entry name" value="P-loop_NTPase"/>
</dbReference>
<protein>
    <recommendedName>
        <fullName evidence="4">Kinesin motor domain-containing protein</fullName>
    </recommendedName>
</protein>
<evidence type="ECO:0000259" key="4">
    <source>
        <dbReference type="PROSITE" id="PS50067"/>
    </source>
</evidence>
<evidence type="ECO:0000256" key="3">
    <source>
        <dbReference type="PROSITE-ProRule" id="PRU00283"/>
    </source>
</evidence>
<dbReference type="Proteomes" id="UP000472264">
    <property type="component" value="Chromosome 20"/>
</dbReference>
<accession>A0A665TAC1</accession>
<reference evidence="5" key="2">
    <citation type="submission" date="2025-08" db="UniProtKB">
        <authorList>
            <consortium name="Ensembl"/>
        </authorList>
    </citation>
    <scope>IDENTIFICATION</scope>
</reference>